<feature type="transmembrane region" description="Helical" evidence="1">
    <location>
        <begin position="41"/>
        <end position="60"/>
    </location>
</feature>
<name>A0A1G5X7X1_9EURY</name>
<evidence type="ECO:0000313" key="2">
    <source>
        <dbReference type="EMBL" id="SDA66529.1"/>
    </source>
</evidence>
<keyword evidence="3" id="KW-1185">Reference proteome</keyword>
<feature type="transmembrane region" description="Helical" evidence="1">
    <location>
        <begin position="198"/>
        <end position="218"/>
    </location>
</feature>
<dbReference type="Proteomes" id="UP000323439">
    <property type="component" value="Unassembled WGS sequence"/>
</dbReference>
<feature type="transmembrane region" description="Helical" evidence="1">
    <location>
        <begin position="238"/>
        <end position="257"/>
    </location>
</feature>
<dbReference type="OrthoDB" id="76718at2157"/>
<feature type="transmembrane region" description="Helical" evidence="1">
    <location>
        <begin position="66"/>
        <end position="88"/>
    </location>
</feature>
<evidence type="ECO:0000256" key="1">
    <source>
        <dbReference type="SAM" id="Phobius"/>
    </source>
</evidence>
<dbReference type="STRING" id="230361.sm9_0135"/>
<keyword evidence="1" id="KW-1133">Transmembrane helix</keyword>
<sequence>MSQENKEIETAKEKIKKAFSLSEDSASNDEIRSRLLDGGKVTGTNMCVLVCAMVIASVGLNMSSTAVIIGAMLISPLMGSILASAYASVAADYPLLRNHLIGFALQIAISVTAASIYFFISPVKEPTVELLARTSPTFYDVLVAFFGGLAGIIGQTRQDKTSTVIPGVAIATALMPPLCTCGYSIANGRWDMLLGAGYLFLINCYFIFLSAGIILSVLKIPKIRELTEKEWKMRRFRMIQNTIIIALPSIVAVYTMLP</sequence>
<evidence type="ECO:0000313" key="3">
    <source>
        <dbReference type="Proteomes" id="UP000323439"/>
    </source>
</evidence>
<accession>A0A1G5X7X1</accession>
<proteinExistence type="predicted"/>
<dbReference type="RefSeq" id="WP_149732508.1">
    <property type="nucleotide sequence ID" value="NZ_FMXB01000019.1"/>
</dbReference>
<dbReference type="PANTHER" id="PTHR20992">
    <property type="entry name" value="AT15442P-RELATED"/>
    <property type="match status" value="1"/>
</dbReference>
<dbReference type="PANTHER" id="PTHR20992:SF9">
    <property type="entry name" value="AT15442P-RELATED"/>
    <property type="match status" value="1"/>
</dbReference>
<feature type="transmembrane region" description="Helical" evidence="1">
    <location>
        <begin position="136"/>
        <end position="153"/>
    </location>
</feature>
<reference evidence="2 3" key="1">
    <citation type="submission" date="2016-10" db="EMBL/GenBank/DDBJ databases">
        <authorList>
            <person name="Varghese N."/>
            <person name="Submissions S."/>
        </authorList>
    </citation>
    <scope>NUCLEOTIDE SEQUENCE [LARGE SCALE GENOMIC DNA]</scope>
    <source>
        <strain evidence="2 3">DSM 16643</strain>
    </source>
</reference>
<keyword evidence="1" id="KW-0472">Membrane</keyword>
<dbReference type="EMBL" id="FMXB01000019">
    <property type="protein sequence ID" value="SDA66529.1"/>
    <property type="molecule type" value="Genomic_DNA"/>
</dbReference>
<protein>
    <submittedName>
        <fullName evidence="2">Uncharacterized hydrophobic domain-containing protein</fullName>
    </submittedName>
</protein>
<dbReference type="InterPro" id="IPR005240">
    <property type="entry name" value="DUF389"/>
</dbReference>
<organism evidence="2 3">
    <name type="scientific">Methanobrevibacter millerae</name>
    <dbReference type="NCBI Taxonomy" id="230361"/>
    <lineage>
        <taxon>Archaea</taxon>
        <taxon>Methanobacteriati</taxon>
        <taxon>Methanobacteriota</taxon>
        <taxon>Methanomada group</taxon>
        <taxon>Methanobacteria</taxon>
        <taxon>Methanobacteriales</taxon>
        <taxon>Methanobacteriaceae</taxon>
        <taxon>Methanobrevibacter</taxon>
    </lineage>
</organism>
<feature type="transmembrane region" description="Helical" evidence="1">
    <location>
        <begin position="165"/>
        <end position="186"/>
    </location>
</feature>
<feature type="transmembrane region" description="Helical" evidence="1">
    <location>
        <begin position="100"/>
        <end position="120"/>
    </location>
</feature>
<keyword evidence="1" id="KW-0812">Transmembrane</keyword>
<dbReference type="AlphaFoldDB" id="A0A1G5X7X1"/>
<dbReference type="Pfam" id="PF04087">
    <property type="entry name" value="DUF389"/>
    <property type="match status" value="1"/>
</dbReference>
<gene>
    <name evidence="2" type="ORF">SAMN02910315_02015</name>
</gene>